<proteinExistence type="inferred from homology"/>
<dbReference type="InterPro" id="IPR000711">
    <property type="entry name" value="ATPase_OSCP/dsu"/>
</dbReference>
<dbReference type="AlphaFoldDB" id="A0AAN6GGT5"/>
<keyword evidence="7" id="KW-0472">Membrane</keyword>
<dbReference type="PANTHER" id="PTHR11910">
    <property type="entry name" value="ATP SYNTHASE DELTA CHAIN"/>
    <property type="match status" value="1"/>
</dbReference>
<dbReference type="Gene3D" id="1.10.520.20">
    <property type="entry name" value="N-terminal domain of the delta subunit of the F1F0-ATP synthase"/>
    <property type="match status" value="1"/>
</dbReference>
<protein>
    <recommendedName>
        <fullName evidence="3">ATP synthase subunit 5, mitochondrial</fullName>
    </recommendedName>
</protein>
<keyword evidence="8" id="KW-0066">ATP synthesis</keyword>
<evidence type="ECO:0000256" key="6">
    <source>
        <dbReference type="ARBA" id="ARBA00023065"/>
    </source>
</evidence>
<evidence type="ECO:0000313" key="10">
    <source>
        <dbReference type="Proteomes" id="UP001176521"/>
    </source>
</evidence>
<dbReference type="SUPFAM" id="SSF47928">
    <property type="entry name" value="N-terminal domain of the delta subunit of the F1F0-ATP synthase"/>
    <property type="match status" value="1"/>
</dbReference>
<comment type="caution">
    <text evidence="9">The sequence shown here is derived from an EMBL/GenBank/DDBJ whole genome shotgun (WGS) entry which is preliminary data.</text>
</comment>
<evidence type="ECO:0000256" key="7">
    <source>
        <dbReference type="ARBA" id="ARBA00023136"/>
    </source>
</evidence>
<sequence>MLSSRLATTAARGYATQAAVKVPIQLNGLPGKYATAAYTAALRKDAKTLSKVESDVKAIQSALSSSDGAKFSAFLNNPTLAAKDKASGIDQLLSYKNSSADAVTKNLFSVLAENGRLSDTPKVLEGFLELMSAHRGEVTVTVTTATPLDKSAAQRLESALKGSQIASRHGGKTLNIVTKVNPAIQGGLVVDFGDSTVDLSVSSRVNKLNALLQEGV</sequence>
<dbReference type="GO" id="GO:0016020">
    <property type="term" value="C:membrane"/>
    <property type="evidence" value="ECO:0007669"/>
    <property type="project" value="UniProtKB-SubCell"/>
</dbReference>
<evidence type="ECO:0000256" key="4">
    <source>
        <dbReference type="ARBA" id="ARBA00022448"/>
    </source>
</evidence>
<dbReference type="PRINTS" id="PR00125">
    <property type="entry name" value="ATPASEDELTA"/>
</dbReference>
<dbReference type="EMBL" id="JAPDMQ010000075">
    <property type="protein sequence ID" value="KAK0536511.1"/>
    <property type="molecule type" value="Genomic_DNA"/>
</dbReference>
<accession>A0AAN6GGT5</accession>
<comment type="similarity">
    <text evidence="2">Belongs to the ATPase delta chain family.</text>
</comment>
<dbReference type="HAMAP" id="MF_01416">
    <property type="entry name" value="ATP_synth_delta_bact"/>
    <property type="match status" value="1"/>
</dbReference>
<evidence type="ECO:0000256" key="3">
    <source>
        <dbReference type="ARBA" id="ARBA00014723"/>
    </source>
</evidence>
<dbReference type="Pfam" id="PF00213">
    <property type="entry name" value="OSCP"/>
    <property type="match status" value="1"/>
</dbReference>
<keyword evidence="10" id="KW-1185">Reference proteome</keyword>
<keyword evidence="6" id="KW-0406">Ion transport</keyword>
<evidence type="ECO:0000256" key="1">
    <source>
        <dbReference type="ARBA" id="ARBA00004370"/>
    </source>
</evidence>
<dbReference type="Proteomes" id="UP001176521">
    <property type="component" value="Unassembled WGS sequence"/>
</dbReference>
<dbReference type="NCBIfam" id="TIGR01145">
    <property type="entry name" value="ATP_synt_delta"/>
    <property type="match status" value="1"/>
</dbReference>
<comment type="subcellular location">
    <subcellularLocation>
        <location evidence="1">Membrane</location>
    </subcellularLocation>
</comment>
<organism evidence="9 10">
    <name type="scientific">Tilletia horrida</name>
    <dbReference type="NCBI Taxonomy" id="155126"/>
    <lineage>
        <taxon>Eukaryota</taxon>
        <taxon>Fungi</taxon>
        <taxon>Dikarya</taxon>
        <taxon>Basidiomycota</taxon>
        <taxon>Ustilaginomycotina</taxon>
        <taxon>Exobasidiomycetes</taxon>
        <taxon>Tilletiales</taxon>
        <taxon>Tilletiaceae</taxon>
        <taxon>Tilletia</taxon>
    </lineage>
</organism>
<evidence type="ECO:0000313" key="9">
    <source>
        <dbReference type="EMBL" id="KAK0536511.1"/>
    </source>
</evidence>
<gene>
    <name evidence="9" type="primary">ATP5</name>
    <name evidence="9" type="ORF">OC842_001950</name>
</gene>
<keyword evidence="5" id="KW-0375">Hydrogen ion transport</keyword>
<name>A0AAN6GGT5_9BASI</name>
<reference evidence="9" key="1">
    <citation type="journal article" date="2023" name="PhytoFront">
        <title>Draft Genome Resources of Seven Strains of Tilletia horrida, Causal Agent of Kernel Smut of Rice.</title>
        <authorList>
            <person name="Khanal S."/>
            <person name="Antony Babu S."/>
            <person name="Zhou X.G."/>
        </authorList>
    </citation>
    <scope>NUCLEOTIDE SEQUENCE</scope>
    <source>
        <strain evidence="9">TX3</strain>
    </source>
</reference>
<dbReference type="InterPro" id="IPR026015">
    <property type="entry name" value="ATP_synth_OSCP/delta_N_sf"/>
</dbReference>
<evidence type="ECO:0000256" key="2">
    <source>
        <dbReference type="ARBA" id="ARBA00007046"/>
    </source>
</evidence>
<evidence type="ECO:0000256" key="8">
    <source>
        <dbReference type="ARBA" id="ARBA00023310"/>
    </source>
</evidence>
<keyword evidence="4" id="KW-0813">Transport</keyword>
<dbReference type="GO" id="GO:0046933">
    <property type="term" value="F:proton-transporting ATP synthase activity, rotational mechanism"/>
    <property type="evidence" value="ECO:0007669"/>
    <property type="project" value="InterPro"/>
</dbReference>
<evidence type="ECO:0000256" key="5">
    <source>
        <dbReference type="ARBA" id="ARBA00022781"/>
    </source>
</evidence>